<dbReference type="EMBL" id="JBHUDH010000174">
    <property type="protein sequence ID" value="MFD1527278.1"/>
    <property type="molecule type" value="Genomic_DNA"/>
</dbReference>
<dbReference type="AlphaFoldDB" id="A0ABD6B8Q2"/>
<gene>
    <name evidence="1" type="ORF">ACFR9S_13415</name>
</gene>
<protein>
    <submittedName>
        <fullName evidence="1">Type II secretion system protein</fullName>
    </submittedName>
</protein>
<name>A0ABD6B8Q2_9EURY</name>
<keyword evidence="2" id="KW-1185">Reference proteome</keyword>
<evidence type="ECO:0000313" key="2">
    <source>
        <dbReference type="Proteomes" id="UP001597111"/>
    </source>
</evidence>
<feature type="non-terminal residue" evidence="1">
    <location>
        <position position="88"/>
    </location>
</feature>
<proteinExistence type="predicted"/>
<dbReference type="Proteomes" id="UP001597111">
    <property type="component" value="Unassembled WGS sequence"/>
</dbReference>
<comment type="caution">
    <text evidence="1">The sequence shown here is derived from an EMBL/GenBank/DDBJ whole genome shotgun (WGS) entry which is preliminary data.</text>
</comment>
<sequence>MGTLTTVVAGTVALLPLAVVLGAGLPLAARNAPIAVAALSRTRAVGDAPALFGRLTLRLRVEPSLERAVAFAGRSGDGDLAASLREHA</sequence>
<reference evidence="1 2" key="1">
    <citation type="journal article" date="2019" name="Int. J. Syst. Evol. Microbiol.">
        <title>The Global Catalogue of Microorganisms (GCM) 10K type strain sequencing project: providing services to taxonomists for standard genome sequencing and annotation.</title>
        <authorList>
            <consortium name="The Broad Institute Genomics Platform"/>
            <consortium name="The Broad Institute Genome Sequencing Center for Infectious Disease"/>
            <person name="Wu L."/>
            <person name="Ma J."/>
        </authorList>
    </citation>
    <scope>NUCLEOTIDE SEQUENCE [LARGE SCALE GENOMIC DNA]</scope>
    <source>
        <strain evidence="1 2">CGMCC 1.12285</strain>
    </source>
</reference>
<evidence type="ECO:0000313" key="1">
    <source>
        <dbReference type="EMBL" id="MFD1527278.1"/>
    </source>
</evidence>
<organism evidence="1 2">
    <name type="scientific">Halolamina salina</name>
    <dbReference type="NCBI Taxonomy" id="1220023"/>
    <lineage>
        <taxon>Archaea</taxon>
        <taxon>Methanobacteriati</taxon>
        <taxon>Methanobacteriota</taxon>
        <taxon>Stenosarchaea group</taxon>
        <taxon>Halobacteria</taxon>
        <taxon>Halobacteriales</taxon>
        <taxon>Haloferacaceae</taxon>
    </lineage>
</organism>
<accession>A0ABD6B8Q2</accession>